<feature type="transmembrane region" description="Helical" evidence="2">
    <location>
        <begin position="28"/>
        <end position="46"/>
    </location>
</feature>
<proteinExistence type="predicted"/>
<keyword evidence="2" id="KW-1133">Transmembrane helix</keyword>
<evidence type="ECO:0000256" key="2">
    <source>
        <dbReference type="SAM" id="Phobius"/>
    </source>
</evidence>
<dbReference type="AlphaFoldDB" id="A0A6C0BGS0"/>
<evidence type="ECO:0000313" key="3">
    <source>
        <dbReference type="EMBL" id="QHS91202.1"/>
    </source>
</evidence>
<evidence type="ECO:0000256" key="1">
    <source>
        <dbReference type="SAM" id="MobiDB-lite"/>
    </source>
</evidence>
<protein>
    <submittedName>
        <fullName evidence="3">Uncharacterized protein</fullName>
    </submittedName>
</protein>
<dbReference type="EMBL" id="MN739156">
    <property type="protein sequence ID" value="QHS91202.1"/>
    <property type="molecule type" value="Genomic_DNA"/>
</dbReference>
<name>A0A6C0BGS0_9ZZZZ</name>
<keyword evidence="2" id="KW-0812">Transmembrane</keyword>
<keyword evidence="2" id="KW-0472">Membrane</keyword>
<accession>A0A6C0BGS0</accession>
<sequence length="309" mass="35790">MNNLLLFILVILIAGMIAQYTTIPIPNLSVLFTLSLITYAILYINGRKYLETFDNRFRGDGSPNTEPPPKNSIPEMPYRMNPIDDLFEYDDAAVYQNRGSKEASKKQISDAMTRYPMDWPSRGPDSQVFQEEQSQFVEQVKNTMKQPAATNFYREVDGTNMKLPDTYEIDDEERKILQTYKPESSKGLLEYSVDDVKGLLHKMYDRKGLIPVVKKSKQGENIWEIVEVKEKNPKIVWEDDVQADTQRAIMEQRGEEVIEVPYTTSDISAGLDPFFQPRNSVRDGKFDYTKWTPGLERMFAPTYPQKSWF</sequence>
<feature type="region of interest" description="Disordered" evidence="1">
    <location>
        <begin position="57"/>
        <end position="76"/>
    </location>
</feature>
<reference evidence="3" key="1">
    <citation type="journal article" date="2020" name="Nature">
        <title>Giant virus diversity and host interactions through global metagenomics.</title>
        <authorList>
            <person name="Schulz F."/>
            <person name="Roux S."/>
            <person name="Paez-Espino D."/>
            <person name="Jungbluth S."/>
            <person name="Walsh D.A."/>
            <person name="Denef V.J."/>
            <person name="McMahon K.D."/>
            <person name="Konstantinidis K.T."/>
            <person name="Eloe-Fadrosh E.A."/>
            <person name="Kyrpides N.C."/>
            <person name="Woyke T."/>
        </authorList>
    </citation>
    <scope>NUCLEOTIDE SEQUENCE</scope>
    <source>
        <strain evidence="3">GVMAG-M-3300013004-44</strain>
    </source>
</reference>
<organism evidence="3">
    <name type="scientific">viral metagenome</name>
    <dbReference type="NCBI Taxonomy" id="1070528"/>
    <lineage>
        <taxon>unclassified sequences</taxon>
        <taxon>metagenomes</taxon>
        <taxon>organismal metagenomes</taxon>
    </lineage>
</organism>